<evidence type="ECO:0000313" key="2">
    <source>
        <dbReference type="Proteomes" id="UP000243924"/>
    </source>
</evidence>
<gene>
    <name evidence="1" type="ORF">SAMN05216210_0136</name>
</gene>
<evidence type="ECO:0000313" key="1">
    <source>
        <dbReference type="EMBL" id="SDT88187.1"/>
    </source>
</evidence>
<organism evidence="1 2">
    <name type="scientific">Halopseudomonas salegens</name>
    <dbReference type="NCBI Taxonomy" id="1434072"/>
    <lineage>
        <taxon>Bacteria</taxon>
        <taxon>Pseudomonadati</taxon>
        <taxon>Pseudomonadota</taxon>
        <taxon>Gammaproteobacteria</taxon>
        <taxon>Pseudomonadales</taxon>
        <taxon>Pseudomonadaceae</taxon>
        <taxon>Halopseudomonas</taxon>
    </lineage>
</organism>
<accession>A0A1H2DZH4</accession>
<proteinExistence type="predicted"/>
<protein>
    <submittedName>
        <fullName evidence="1">Uncharacterized protein</fullName>
    </submittedName>
</protein>
<name>A0A1H2DZH4_9GAMM</name>
<sequence length="78" mass="8564">MSGLFESKDGILNRGSELSAVIQRFWIKPAAQRSLTTVGGITDKLKIVPLKSLPHLIQHGPVVAVQHHSYHSTHPAYP</sequence>
<reference evidence="2" key="1">
    <citation type="submission" date="2016-10" db="EMBL/GenBank/DDBJ databases">
        <authorList>
            <person name="Varghese N."/>
            <person name="Submissions S."/>
        </authorList>
    </citation>
    <scope>NUCLEOTIDE SEQUENCE [LARGE SCALE GENOMIC DNA]</scope>
    <source>
        <strain evidence="2">CECT 8338</strain>
    </source>
</reference>
<keyword evidence="2" id="KW-1185">Reference proteome</keyword>
<dbReference type="AlphaFoldDB" id="A0A1H2DZH4"/>
<dbReference type="Proteomes" id="UP000243924">
    <property type="component" value="Chromosome I"/>
</dbReference>
<dbReference type="EMBL" id="LT629787">
    <property type="protein sequence ID" value="SDT88187.1"/>
    <property type="molecule type" value="Genomic_DNA"/>
</dbReference>